<keyword evidence="2" id="KW-0472">Membrane</keyword>
<feature type="region of interest" description="Disordered" evidence="1">
    <location>
        <begin position="297"/>
        <end position="326"/>
    </location>
</feature>
<sequence>MADSDTRHGGSSPEGKVHKHTEQGFAGQGEARAREFWGEVSAGARHFSRTDRKPPEGRLRQFFYGMSLPFHIGGALLGDPVARKQYIRVGFLQSMAALALALSCMTSGTEAAESASKRESRAEARAKAAGIQKVAEALVDQHVEKEAAAATRRAKEVEAQTIQRLREIDAQVARRKQAAAQHAGEGTPSGPEAQPETAAVVPSPPGAGDTAGAPPSPSSALSDDESPENAPTGEAADVARATPDAQKPSPIPADTPDARLEQRIRDVEAAAQGADAGTSLAEAIIALVVEATKDLESEAPASSAKERTDATEDVPHTAEDTQAPAHEKSAWMVKGLSVWGLAFWAALFAALQLAQWVVIALSRDYHDAISRKASLLTGLEPEDEEFPPRVRLNVAWLRKKVKRRWRAFLLLMVGVPALVLITLPFMCASRFIFTALFTAWGAWWWVVFTAAKSARAWEPTAGPTRPPWFLRGWTVLTTRVPGFRWGSLQRYGASWGRRTEEVFAPISSTERHPWVFAGLAVVRFLGSFPPMKFFVRPLIPVASAHLLEEDVAAARKALAAGANASPPEAEVPRPADVW</sequence>
<reference evidence="4 5" key="1">
    <citation type="submission" date="2016-10" db="EMBL/GenBank/DDBJ databases">
        <authorList>
            <person name="Varghese N."/>
            <person name="Submissions S."/>
        </authorList>
    </citation>
    <scope>NUCLEOTIDE SEQUENCE [LARGE SCALE GENOMIC DNA]</scope>
    <source>
        <strain evidence="4 5">DSM 2260</strain>
    </source>
</reference>
<dbReference type="AlphaFoldDB" id="A0A511H8L3"/>
<comment type="caution">
    <text evidence="3">The sequence shown here is derived from an EMBL/GenBank/DDBJ whole genome shotgun (WGS) entry which is preliminary data.</text>
</comment>
<feature type="transmembrane region" description="Helical" evidence="2">
    <location>
        <begin position="431"/>
        <end position="451"/>
    </location>
</feature>
<keyword evidence="5" id="KW-1185">Reference proteome</keyword>
<dbReference type="EMBL" id="BJVY01000006">
    <property type="protein sequence ID" value="GEL69878.1"/>
    <property type="molecule type" value="Genomic_DNA"/>
</dbReference>
<evidence type="ECO:0000313" key="4">
    <source>
        <dbReference type="EMBL" id="SDD94762.1"/>
    </source>
</evidence>
<feature type="transmembrane region" description="Helical" evidence="2">
    <location>
        <begin position="407"/>
        <end position="425"/>
    </location>
</feature>
<proteinExistence type="predicted"/>
<organism evidence="3 6">
    <name type="scientific">Myxococcus virescens</name>
    <dbReference type="NCBI Taxonomy" id="83456"/>
    <lineage>
        <taxon>Bacteria</taxon>
        <taxon>Pseudomonadati</taxon>
        <taxon>Myxococcota</taxon>
        <taxon>Myxococcia</taxon>
        <taxon>Myxococcales</taxon>
        <taxon>Cystobacterineae</taxon>
        <taxon>Myxococcaceae</taxon>
        <taxon>Myxococcus</taxon>
    </lineage>
</organism>
<evidence type="ECO:0000256" key="2">
    <source>
        <dbReference type="SAM" id="Phobius"/>
    </source>
</evidence>
<name>A0A511H8L3_9BACT</name>
<feature type="region of interest" description="Disordered" evidence="1">
    <location>
        <begin position="1"/>
        <end position="29"/>
    </location>
</feature>
<feature type="compositionally biased region" description="Low complexity" evidence="1">
    <location>
        <begin position="206"/>
        <end position="221"/>
    </location>
</feature>
<gene>
    <name evidence="3" type="ORF">MVI01_16620</name>
    <name evidence="4" type="ORF">SAMN04488504_103362</name>
</gene>
<keyword evidence="2" id="KW-0812">Transmembrane</keyword>
<dbReference type="Proteomes" id="UP000198717">
    <property type="component" value="Unassembled WGS sequence"/>
</dbReference>
<feature type="region of interest" description="Disordered" evidence="1">
    <location>
        <begin position="173"/>
        <end position="257"/>
    </location>
</feature>
<dbReference type="Proteomes" id="UP000321224">
    <property type="component" value="Unassembled WGS sequence"/>
</dbReference>
<feature type="transmembrane region" description="Helical" evidence="2">
    <location>
        <begin position="338"/>
        <end position="362"/>
    </location>
</feature>
<evidence type="ECO:0000256" key="1">
    <source>
        <dbReference type="SAM" id="MobiDB-lite"/>
    </source>
</evidence>
<evidence type="ECO:0000313" key="5">
    <source>
        <dbReference type="Proteomes" id="UP000198717"/>
    </source>
</evidence>
<feature type="compositionally biased region" description="Basic and acidic residues" evidence="1">
    <location>
        <begin position="304"/>
        <end position="326"/>
    </location>
</feature>
<reference evidence="3 6" key="2">
    <citation type="submission" date="2019-07" db="EMBL/GenBank/DDBJ databases">
        <title>Whole genome shotgun sequence of Myxococcus virescens NBRC 100334.</title>
        <authorList>
            <person name="Hosoyama A."/>
            <person name="Uohara A."/>
            <person name="Ohji S."/>
            <person name="Ichikawa N."/>
        </authorList>
    </citation>
    <scope>NUCLEOTIDE SEQUENCE [LARGE SCALE GENOMIC DNA]</scope>
    <source>
        <strain evidence="3 6">NBRC 100334</strain>
    </source>
</reference>
<evidence type="ECO:0000313" key="3">
    <source>
        <dbReference type="EMBL" id="GEL69878.1"/>
    </source>
</evidence>
<evidence type="ECO:0000313" key="6">
    <source>
        <dbReference type="Proteomes" id="UP000321224"/>
    </source>
</evidence>
<accession>A0A511H8L3</accession>
<keyword evidence="2" id="KW-1133">Transmembrane helix</keyword>
<protein>
    <submittedName>
        <fullName evidence="3">Uncharacterized protein</fullName>
    </submittedName>
</protein>
<dbReference type="EMBL" id="FNAJ01000003">
    <property type="protein sequence ID" value="SDD94762.1"/>
    <property type="molecule type" value="Genomic_DNA"/>
</dbReference>